<organism evidence="2 3">
    <name type="scientific">Arthrobacter phage Shoya</name>
    <dbReference type="NCBI Taxonomy" id="2704035"/>
    <lineage>
        <taxon>Viruses</taxon>
        <taxon>Duplodnaviria</taxon>
        <taxon>Heunggongvirae</taxon>
        <taxon>Uroviricota</taxon>
        <taxon>Caudoviricetes</taxon>
        <taxon>Shoyavirus</taxon>
        <taxon>Shoyavirus shoya</taxon>
    </lineage>
</organism>
<dbReference type="Proteomes" id="UP000501785">
    <property type="component" value="Segment"/>
</dbReference>
<protein>
    <submittedName>
        <fullName evidence="2">Uncharacterized protein</fullName>
    </submittedName>
</protein>
<name>A0A6G6XHW8_9CAUD</name>
<dbReference type="EMBL" id="MN908684">
    <property type="protein sequence ID" value="QIG57702.1"/>
    <property type="molecule type" value="Genomic_DNA"/>
</dbReference>
<proteinExistence type="predicted"/>
<evidence type="ECO:0000313" key="3">
    <source>
        <dbReference type="Proteomes" id="UP000501785"/>
    </source>
</evidence>
<dbReference type="GeneID" id="77925206"/>
<accession>A0A6G6XHW8</accession>
<feature type="region of interest" description="Disordered" evidence="1">
    <location>
        <begin position="35"/>
        <end position="54"/>
    </location>
</feature>
<evidence type="ECO:0000256" key="1">
    <source>
        <dbReference type="SAM" id="MobiDB-lite"/>
    </source>
</evidence>
<keyword evidence="3" id="KW-1185">Reference proteome</keyword>
<gene>
    <name evidence="2" type="primary">31</name>
    <name evidence="2" type="ORF">SEA_SHOYA_31</name>
</gene>
<dbReference type="RefSeq" id="YP_010649651.1">
    <property type="nucleotide sequence ID" value="NC_070771.1"/>
</dbReference>
<dbReference type="KEGG" id="vg:77925206"/>
<sequence>MGPIYLRLLPWPASIFTTAAMSIFTMHRTVAARADNARKAPRSREAARGYKVIE</sequence>
<reference evidence="2 3" key="1">
    <citation type="submission" date="2020-01" db="EMBL/GenBank/DDBJ databases">
        <authorList>
            <person name="Burbank J.R."/>
            <person name="Falkowski A.F."/>
            <person name="Granberg A.K."/>
            <person name="Hofbauer A.R."/>
            <person name="Heubel C."/>
            <person name="Larson S.M."/>
            <person name="Streitz R.J."/>
            <person name="Zoubek K.J."/>
            <person name="Bonilla J.A."/>
            <person name="Klyczek K."/>
            <person name="Garlena R.A."/>
            <person name="Russell D.A."/>
            <person name="Pope W.H."/>
            <person name="Jacobs-Sera D."/>
            <person name="Hatfull G.F."/>
        </authorList>
    </citation>
    <scope>NUCLEOTIDE SEQUENCE [LARGE SCALE GENOMIC DNA]</scope>
</reference>
<evidence type="ECO:0000313" key="2">
    <source>
        <dbReference type="EMBL" id="QIG57702.1"/>
    </source>
</evidence>